<gene>
    <name evidence="1" type="ORF">PCOR1329_LOCUS26120</name>
</gene>
<protein>
    <submittedName>
        <fullName evidence="1">Uncharacterized protein</fullName>
    </submittedName>
</protein>
<proteinExistence type="predicted"/>
<dbReference type="EMBL" id="CAUYUJ010009224">
    <property type="protein sequence ID" value="CAK0826183.1"/>
    <property type="molecule type" value="Genomic_DNA"/>
</dbReference>
<organism evidence="1 2">
    <name type="scientific">Prorocentrum cordatum</name>
    <dbReference type="NCBI Taxonomy" id="2364126"/>
    <lineage>
        <taxon>Eukaryota</taxon>
        <taxon>Sar</taxon>
        <taxon>Alveolata</taxon>
        <taxon>Dinophyceae</taxon>
        <taxon>Prorocentrales</taxon>
        <taxon>Prorocentraceae</taxon>
        <taxon>Prorocentrum</taxon>
    </lineage>
</organism>
<comment type="caution">
    <text evidence="1">The sequence shown here is derived from an EMBL/GenBank/DDBJ whole genome shotgun (WGS) entry which is preliminary data.</text>
</comment>
<evidence type="ECO:0000313" key="1">
    <source>
        <dbReference type="EMBL" id="CAK0826183.1"/>
    </source>
</evidence>
<dbReference type="Proteomes" id="UP001189429">
    <property type="component" value="Unassembled WGS sequence"/>
</dbReference>
<evidence type="ECO:0000313" key="2">
    <source>
        <dbReference type="Proteomes" id="UP001189429"/>
    </source>
</evidence>
<reference evidence="1" key="1">
    <citation type="submission" date="2023-10" db="EMBL/GenBank/DDBJ databases">
        <authorList>
            <person name="Chen Y."/>
            <person name="Shah S."/>
            <person name="Dougan E. K."/>
            <person name="Thang M."/>
            <person name="Chan C."/>
        </authorList>
    </citation>
    <scope>NUCLEOTIDE SEQUENCE [LARGE SCALE GENOMIC DNA]</scope>
</reference>
<accession>A0ABN9S8Y4</accession>
<keyword evidence="2" id="KW-1185">Reference proteome</keyword>
<name>A0ABN9S8Y4_9DINO</name>
<sequence>MGLRLLGREMEAALAHVVRPLAGHINGHEVNVRARVATTLCHGRDGQERRALRCKLRDLDQQVSAVLEEIKPLPVYIFQAGIPDCSSDRCRRTGWRRGRRRRLLGKSGRSLKPTGIWRTARHGNICKDLK</sequence>